<dbReference type="PANTHER" id="PTHR33355:SF1">
    <property type="entry name" value="WALL-ASSOCIATED RECEPTOR KINASE-LIKE 15"/>
    <property type="match status" value="1"/>
</dbReference>
<proteinExistence type="evidence at transcript level"/>
<feature type="domain" description="Wall-associated receptor kinase C-terminal" evidence="6">
    <location>
        <begin position="215"/>
        <end position="280"/>
    </location>
</feature>
<evidence type="ECO:0000256" key="1">
    <source>
        <dbReference type="ARBA" id="ARBA00004167"/>
    </source>
</evidence>
<evidence type="ECO:0000256" key="4">
    <source>
        <dbReference type="SAM" id="Phobius"/>
    </source>
</evidence>
<sequence length="323" mass="34934">MRRFRRSTTIPILLSRSSPAIASQTMDLAFESLEVLLLSLCCLFLVPSAAGWACRDTCGNLQVKYPFGTGPGCGDPRFQNSVSCVNQKLMFTTHSGSYPISSIDYSQTTIYLADPQMSTCAAMTSSGSFGLDAAAPFKFKNDIFVLLNCSLSSCLYSPTNYLCDTGSSQICSSLYTCPGVLGLGLQQYSPISTCCVYAPINLGSAAEINLAKLQCQSYTSIYSFGDDATDPTRWNYGIALKYSFNLDNSNFPTACVSCEQSKGVCGFTGMYNSFTCVCRNGVNTTTNCNGQEYYWSRAQSHRSAAFGLWIAGIVLAIVSSFCL</sequence>
<comment type="subcellular location">
    <subcellularLocation>
        <location evidence="1">Membrane</location>
        <topology evidence="1">Single-pass membrane protein</topology>
    </subcellularLocation>
</comment>
<dbReference type="GO" id="GO:0016020">
    <property type="term" value="C:membrane"/>
    <property type="evidence" value="ECO:0007669"/>
    <property type="project" value="UniProtKB-SubCell"/>
</dbReference>
<keyword evidence="4" id="KW-0812">Transmembrane</keyword>
<dbReference type="GO" id="GO:0030247">
    <property type="term" value="F:polysaccharide binding"/>
    <property type="evidence" value="ECO:0007669"/>
    <property type="project" value="InterPro"/>
</dbReference>
<dbReference type="OMA" id="TIHAGHA"/>
<keyword evidence="2" id="KW-0732">Signal</keyword>
<evidence type="ECO:0008006" key="8">
    <source>
        <dbReference type="Google" id="ProtNLM"/>
    </source>
</evidence>
<evidence type="ECO:0000259" key="6">
    <source>
        <dbReference type="Pfam" id="PF14380"/>
    </source>
</evidence>
<dbReference type="InterPro" id="IPR032872">
    <property type="entry name" value="WAK_assoc_C"/>
</dbReference>
<keyword evidence="4" id="KW-0472">Membrane</keyword>
<dbReference type="EMBL" id="EF678281">
    <property type="protein sequence ID" value="ABR18048.1"/>
    <property type="molecule type" value="mRNA"/>
</dbReference>
<protein>
    <recommendedName>
        <fullName evidence="8">Wall-associated receptor kinase galacturonan-binding domain-containing protein</fullName>
    </recommendedName>
</protein>
<keyword evidence="4" id="KW-1133">Transmembrane helix</keyword>
<dbReference type="Pfam" id="PF13947">
    <property type="entry name" value="GUB_WAK_bind"/>
    <property type="match status" value="1"/>
</dbReference>
<keyword evidence="3" id="KW-0325">Glycoprotein</keyword>
<organism evidence="7">
    <name type="scientific">Picea sitchensis</name>
    <name type="common">Sitka spruce</name>
    <name type="synonym">Pinus sitchensis</name>
    <dbReference type="NCBI Taxonomy" id="3332"/>
    <lineage>
        <taxon>Eukaryota</taxon>
        <taxon>Viridiplantae</taxon>
        <taxon>Streptophyta</taxon>
        <taxon>Embryophyta</taxon>
        <taxon>Tracheophyta</taxon>
        <taxon>Spermatophyta</taxon>
        <taxon>Pinopsida</taxon>
        <taxon>Pinidae</taxon>
        <taxon>Conifers I</taxon>
        <taxon>Pinales</taxon>
        <taxon>Pinaceae</taxon>
        <taxon>Picea</taxon>
    </lineage>
</organism>
<name>B8LQW8_PICSI</name>
<dbReference type="InterPro" id="IPR025287">
    <property type="entry name" value="WAK_GUB"/>
</dbReference>
<feature type="transmembrane region" description="Helical" evidence="4">
    <location>
        <begin position="304"/>
        <end position="321"/>
    </location>
</feature>
<dbReference type="AlphaFoldDB" id="B8LQW8"/>
<feature type="domain" description="Wall-associated receptor kinase galacturonan-binding" evidence="5">
    <location>
        <begin position="54"/>
        <end position="114"/>
    </location>
</feature>
<evidence type="ECO:0000259" key="5">
    <source>
        <dbReference type="Pfam" id="PF13947"/>
    </source>
</evidence>
<evidence type="ECO:0000256" key="2">
    <source>
        <dbReference type="ARBA" id="ARBA00022729"/>
    </source>
</evidence>
<dbReference type="Pfam" id="PF14380">
    <property type="entry name" value="WAK_assoc"/>
    <property type="match status" value="1"/>
</dbReference>
<accession>B8LQW8</accession>
<dbReference type="PANTHER" id="PTHR33355">
    <property type="entry name" value="WALL-ASSOCIATED RECEPTOR KINASE CARBOXY-TERMINAL PROTEIN-RELATED"/>
    <property type="match status" value="1"/>
</dbReference>
<reference evidence="7" key="1">
    <citation type="submission" date="2007-06" db="EMBL/GenBank/DDBJ databases">
        <title>Full length cDNA sequences from Sitka Spruce (Picea sitchensis).</title>
        <authorList>
            <person name="Ralph S.G."/>
            <person name="Chun H.E."/>
            <person name="Liao N."/>
            <person name="Ali J."/>
            <person name="Reid K."/>
            <person name="Kolosova N."/>
            <person name="Cooper N."/>
            <person name="Cullis C."/>
            <person name="Jancsik S."/>
            <person name="Moore R."/>
            <person name="Mayo M."/>
            <person name="Wagner S."/>
            <person name="Holt R.A."/>
            <person name="Jones S.J.M."/>
            <person name="Marra M.A."/>
            <person name="Ritland C.E."/>
            <person name="Ritland K."/>
            <person name="Bohlmann J."/>
        </authorList>
    </citation>
    <scope>NUCLEOTIDE SEQUENCE</scope>
    <source>
        <tissue evidence="7">Bark</tissue>
    </source>
</reference>
<evidence type="ECO:0000256" key="3">
    <source>
        <dbReference type="ARBA" id="ARBA00023180"/>
    </source>
</evidence>
<evidence type="ECO:0000313" key="7">
    <source>
        <dbReference type="EMBL" id="ABR18048.1"/>
    </source>
</evidence>